<gene>
    <name evidence="3" type="ORF">DEW08_21445</name>
</gene>
<evidence type="ECO:0000313" key="4">
    <source>
        <dbReference type="Proteomes" id="UP000245629"/>
    </source>
</evidence>
<proteinExistence type="predicted"/>
<dbReference type="Gene3D" id="6.10.140.1340">
    <property type="match status" value="1"/>
</dbReference>
<protein>
    <submittedName>
        <fullName evidence="3">DUF2892 domain-containing protein</fullName>
    </submittedName>
</protein>
<evidence type="ECO:0000259" key="2">
    <source>
        <dbReference type="Pfam" id="PF11127"/>
    </source>
</evidence>
<dbReference type="OrthoDB" id="9799383at2"/>
<keyword evidence="1" id="KW-0812">Transmembrane</keyword>
<keyword evidence="4" id="KW-1185">Reference proteome</keyword>
<keyword evidence="1" id="KW-1133">Transmembrane helix</keyword>
<dbReference type="RefSeq" id="WP_109331185.1">
    <property type="nucleotide sequence ID" value="NZ_CP029356.1"/>
</dbReference>
<dbReference type="Pfam" id="PF11127">
    <property type="entry name" value="YgaP-like_TM"/>
    <property type="match status" value="1"/>
</dbReference>
<dbReference type="EMBL" id="CP029356">
    <property type="protein sequence ID" value="AWK88668.1"/>
    <property type="molecule type" value="Genomic_DNA"/>
</dbReference>
<accession>A0A2S2CW24</accession>
<feature type="transmembrane region" description="Helical" evidence="1">
    <location>
        <begin position="32"/>
        <end position="55"/>
    </location>
</feature>
<geneLocation type="plasmid" evidence="3 4">
    <name>unnamed1</name>
</geneLocation>
<evidence type="ECO:0000256" key="1">
    <source>
        <dbReference type="SAM" id="Phobius"/>
    </source>
</evidence>
<keyword evidence="1" id="KW-0472">Membrane</keyword>
<name>A0A2S2CW24_9PROT</name>
<dbReference type="AlphaFoldDB" id="A0A2S2CW24"/>
<reference evidence="4" key="1">
    <citation type="submission" date="2018-05" db="EMBL/GenBank/DDBJ databases">
        <title>Azospirillum thermophila sp. nov., a novel isolated from hot spring.</title>
        <authorList>
            <person name="Zhao Z."/>
        </authorList>
    </citation>
    <scope>NUCLEOTIDE SEQUENCE [LARGE SCALE GENOMIC DNA]</scope>
    <source>
        <strain evidence="4">CFH 70021</strain>
        <plasmid evidence="4">unnamed1</plasmid>
    </source>
</reference>
<dbReference type="KEGG" id="azz:DEW08_21445"/>
<dbReference type="InterPro" id="IPR021309">
    <property type="entry name" value="YgaP-like_TM"/>
</dbReference>
<keyword evidence="3" id="KW-0614">Plasmid</keyword>
<organism evidence="3 4">
    <name type="scientific">Azospirillum thermophilum</name>
    <dbReference type="NCBI Taxonomy" id="2202148"/>
    <lineage>
        <taxon>Bacteria</taxon>
        <taxon>Pseudomonadati</taxon>
        <taxon>Pseudomonadota</taxon>
        <taxon>Alphaproteobacteria</taxon>
        <taxon>Rhodospirillales</taxon>
        <taxon>Azospirillaceae</taxon>
        <taxon>Azospirillum</taxon>
    </lineage>
</organism>
<evidence type="ECO:0000313" key="3">
    <source>
        <dbReference type="EMBL" id="AWK88668.1"/>
    </source>
</evidence>
<dbReference type="Proteomes" id="UP000245629">
    <property type="component" value="Plasmid unnamed1"/>
</dbReference>
<feature type="domain" description="Inner membrane protein YgaP-like transmembrane" evidence="2">
    <location>
        <begin position="2"/>
        <end position="56"/>
    </location>
</feature>
<sequence>MSIDRIVMAFAGTVILASLALSQLYGPLWLWLTAFVGANMLQAAFTGFCPLAIVLKRLGARPGVAFH</sequence>